<evidence type="ECO:0000313" key="8">
    <source>
        <dbReference type="EMBL" id="EEG77361.1"/>
    </source>
</evidence>
<reference evidence="8 9" key="1">
    <citation type="submission" date="2009-02" db="EMBL/GenBank/DDBJ databases">
        <title>Sequencing of the draft genome and assembly of Dethiobacter alkaliphilus AHT 1.</title>
        <authorList>
            <consortium name="US DOE Joint Genome Institute (JGI-PGF)"/>
            <person name="Lucas S."/>
            <person name="Copeland A."/>
            <person name="Lapidus A."/>
            <person name="Glavina del Rio T."/>
            <person name="Dalin E."/>
            <person name="Tice H."/>
            <person name="Bruce D."/>
            <person name="Goodwin L."/>
            <person name="Pitluck S."/>
            <person name="Larimer F."/>
            <person name="Land M.L."/>
            <person name="Hauser L."/>
            <person name="Muyzer G."/>
        </authorList>
    </citation>
    <scope>NUCLEOTIDE SEQUENCE [LARGE SCALE GENOMIC DNA]</scope>
    <source>
        <strain evidence="8 9">AHT 1</strain>
    </source>
</reference>
<dbReference type="GO" id="GO:0046872">
    <property type="term" value="F:metal ion binding"/>
    <property type="evidence" value="ECO:0007669"/>
    <property type="project" value="UniProtKB-KW"/>
</dbReference>
<comment type="caution">
    <text evidence="8">The sequence shown here is derived from an EMBL/GenBank/DDBJ whole genome shotgun (WGS) entry which is preliminary data.</text>
</comment>
<dbReference type="OrthoDB" id="9807941at2"/>
<accession>C0GH59</accession>
<organism evidence="8 9">
    <name type="scientific">Dethiobacter alkaliphilus AHT 1</name>
    <dbReference type="NCBI Taxonomy" id="555088"/>
    <lineage>
        <taxon>Bacteria</taxon>
        <taxon>Bacillati</taxon>
        <taxon>Bacillota</taxon>
        <taxon>Dethiobacteria</taxon>
        <taxon>Dethiobacterales</taxon>
        <taxon>Dethiobacteraceae</taxon>
        <taxon>Dethiobacter</taxon>
    </lineage>
</organism>
<comment type="cofactor">
    <cofactor evidence="6">
        <name>[2Fe-2S] cluster</name>
        <dbReference type="ChEBI" id="CHEBI:190135"/>
    </cofactor>
</comment>
<dbReference type="CDD" id="cd03064">
    <property type="entry name" value="TRX_Fd_NuoE"/>
    <property type="match status" value="1"/>
</dbReference>
<name>C0GH59_DETAL</name>
<proteinExistence type="inferred from homology"/>
<dbReference type="SUPFAM" id="SSF52833">
    <property type="entry name" value="Thioredoxin-like"/>
    <property type="match status" value="1"/>
</dbReference>
<evidence type="ECO:0000256" key="6">
    <source>
        <dbReference type="ARBA" id="ARBA00034078"/>
    </source>
</evidence>
<dbReference type="Proteomes" id="UP000006443">
    <property type="component" value="Unassembled WGS sequence"/>
</dbReference>
<evidence type="ECO:0000256" key="4">
    <source>
        <dbReference type="ARBA" id="ARBA00023004"/>
    </source>
</evidence>
<dbReference type="NCBIfam" id="NF005722">
    <property type="entry name" value="PRK07539.1-2"/>
    <property type="match status" value="1"/>
</dbReference>
<comment type="similarity">
    <text evidence="1">Belongs to the complex I 24 kDa subunit family.</text>
</comment>
<evidence type="ECO:0000256" key="1">
    <source>
        <dbReference type="ARBA" id="ARBA00010643"/>
    </source>
</evidence>
<gene>
    <name evidence="8" type="ORF">DealDRAFT_1818</name>
</gene>
<dbReference type="InterPro" id="IPR041921">
    <property type="entry name" value="NuoE_N"/>
</dbReference>
<dbReference type="GO" id="GO:0051537">
    <property type="term" value="F:2 iron, 2 sulfur cluster binding"/>
    <property type="evidence" value="ECO:0007669"/>
    <property type="project" value="UniProtKB-KW"/>
</dbReference>
<dbReference type="Gene3D" id="3.40.30.10">
    <property type="entry name" value="Glutaredoxin"/>
    <property type="match status" value="1"/>
</dbReference>
<sequence length="155" mass="17501">MEKEDMKFQEIFSQYNGEREELIPILQDTQAIYGYLPEQAMRAIARFMRIPQSQVYGVATFFGQFYFSRRGKHAIKVCLGTACHVKGAGRLMEAFEREMGIGCGCITDDYSFSLERVNCVGACAIAPVVMVGEDVYGHVESKRVKEVLDIYAKDS</sequence>
<keyword evidence="2 7" id="KW-0001">2Fe-2S</keyword>
<keyword evidence="3 7" id="KW-0479">Metal-binding</keyword>
<feature type="binding site" evidence="7">
    <location>
        <position position="123"/>
    </location>
    <ligand>
        <name>[2Fe-2S] cluster</name>
        <dbReference type="ChEBI" id="CHEBI:190135"/>
    </ligand>
</feature>
<keyword evidence="5 7" id="KW-0411">Iron-sulfur</keyword>
<dbReference type="AlphaFoldDB" id="C0GH59"/>
<dbReference type="PIRSF" id="PIRSF000216">
    <property type="entry name" value="NADH_DH_24kDa"/>
    <property type="match status" value="1"/>
</dbReference>
<feature type="binding site" evidence="7">
    <location>
        <position position="78"/>
    </location>
    <ligand>
        <name>[2Fe-2S] cluster</name>
        <dbReference type="ChEBI" id="CHEBI:190135"/>
    </ligand>
</feature>
<dbReference type="InterPro" id="IPR002023">
    <property type="entry name" value="NuoE-like"/>
</dbReference>
<protein>
    <submittedName>
        <fullName evidence="8">NADH dehydrogenase (Ubiquinone) 24 kDa subunit</fullName>
    </submittedName>
</protein>
<evidence type="ECO:0000256" key="5">
    <source>
        <dbReference type="ARBA" id="ARBA00023014"/>
    </source>
</evidence>
<dbReference type="STRING" id="555088.DealDRAFT_1818"/>
<keyword evidence="9" id="KW-1185">Reference proteome</keyword>
<dbReference type="eggNOG" id="COG1905">
    <property type="taxonomic scope" value="Bacteria"/>
</dbReference>
<dbReference type="GO" id="GO:0016491">
    <property type="term" value="F:oxidoreductase activity"/>
    <property type="evidence" value="ECO:0007669"/>
    <property type="project" value="InterPro"/>
</dbReference>
<keyword evidence="4 7" id="KW-0408">Iron</keyword>
<dbReference type="Pfam" id="PF01257">
    <property type="entry name" value="2Fe-2S_thioredx"/>
    <property type="match status" value="1"/>
</dbReference>
<feature type="binding site" evidence="7">
    <location>
        <position position="119"/>
    </location>
    <ligand>
        <name>[2Fe-2S] cluster</name>
        <dbReference type="ChEBI" id="CHEBI:190135"/>
    </ligand>
</feature>
<comment type="cofactor">
    <cofactor evidence="7">
        <name>[2Fe-2S] cluster</name>
        <dbReference type="ChEBI" id="CHEBI:190135"/>
    </cofactor>
    <text evidence="7">Binds 1 [2Fe-2S] cluster.</text>
</comment>
<dbReference type="PANTHER" id="PTHR43342:SF1">
    <property type="entry name" value="BIFURCATING [FEFE] HYDROGENASE GAMMA SUBUNIT"/>
    <property type="match status" value="1"/>
</dbReference>
<feature type="binding site" evidence="7">
    <location>
        <position position="83"/>
    </location>
    <ligand>
        <name>[2Fe-2S] cluster</name>
        <dbReference type="ChEBI" id="CHEBI:190135"/>
    </ligand>
</feature>
<evidence type="ECO:0000313" key="9">
    <source>
        <dbReference type="Proteomes" id="UP000006443"/>
    </source>
</evidence>
<dbReference type="EMBL" id="ACJM01000008">
    <property type="protein sequence ID" value="EEG77361.1"/>
    <property type="molecule type" value="Genomic_DNA"/>
</dbReference>
<dbReference type="Gene3D" id="1.10.10.1590">
    <property type="entry name" value="NADH-quinone oxidoreductase subunit E"/>
    <property type="match status" value="1"/>
</dbReference>
<evidence type="ECO:0000256" key="3">
    <source>
        <dbReference type="ARBA" id="ARBA00022723"/>
    </source>
</evidence>
<dbReference type="InterPro" id="IPR036249">
    <property type="entry name" value="Thioredoxin-like_sf"/>
</dbReference>
<keyword evidence="8" id="KW-0830">Ubiquinone</keyword>
<dbReference type="PANTHER" id="PTHR43342">
    <property type="entry name" value="NADH-QUINONE OXIDOREDUCTASE, E SUBUNIT"/>
    <property type="match status" value="1"/>
</dbReference>
<dbReference type="RefSeq" id="WP_008516757.1">
    <property type="nucleotide sequence ID" value="NZ_ACJM01000008.1"/>
</dbReference>
<evidence type="ECO:0000256" key="2">
    <source>
        <dbReference type="ARBA" id="ARBA00022714"/>
    </source>
</evidence>
<evidence type="ECO:0000256" key="7">
    <source>
        <dbReference type="PIRSR" id="PIRSR000216-1"/>
    </source>
</evidence>
<dbReference type="FunFam" id="1.10.10.1590:FF:000001">
    <property type="entry name" value="NADH-quinone oxidoreductase subunit E"/>
    <property type="match status" value="1"/>
</dbReference>
<dbReference type="InterPro" id="IPR042128">
    <property type="entry name" value="NuoE_dom"/>
</dbReference>
<dbReference type="InterPro" id="IPR028431">
    <property type="entry name" value="NADP_DH_HndA-like"/>
</dbReference>